<keyword evidence="3" id="KW-0812">Transmembrane</keyword>
<dbReference type="Gene3D" id="1.20.5.3310">
    <property type="match status" value="1"/>
</dbReference>
<sequence>MLGLTFDKLLIIGAIAAFLIGPQRLPAAAAALGRFVRGAKAFATDASHRMREEVGPEFDEIDWKRLDPRQYDPRQIIREALTIDSPPARASIEEPLTVAAEEKRAD</sequence>
<evidence type="ECO:0000256" key="6">
    <source>
        <dbReference type="ARBA" id="ARBA00023010"/>
    </source>
</evidence>
<dbReference type="Proteomes" id="UP000515511">
    <property type="component" value="Chromosome"/>
</dbReference>
<dbReference type="AlphaFoldDB" id="A0A7G6YAC2"/>
<keyword evidence="4" id="KW-0653">Protein transport</keyword>
<accession>A0A7G6YAC2</accession>
<dbReference type="EMBL" id="CP043641">
    <property type="protein sequence ID" value="QNE35437.1"/>
    <property type="molecule type" value="Genomic_DNA"/>
</dbReference>
<dbReference type="GO" id="GO:0016020">
    <property type="term" value="C:membrane"/>
    <property type="evidence" value="ECO:0007669"/>
    <property type="project" value="UniProtKB-ARBA"/>
</dbReference>
<keyword evidence="7" id="KW-0472">Membrane</keyword>
<evidence type="ECO:0000313" key="9">
    <source>
        <dbReference type="Proteomes" id="UP000515511"/>
    </source>
</evidence>
<organism evidence="8 9">
    <name type="scientific">Leifsonia shinshuensis</name>
    <dbReference type="NCBI Taxonomy" id="150026"/>
    <lineage>
        <taxon>Bacteria</taxon>
        <taxon>Bacillati</taxon>
        <taxon>Actinomycetota</taxon>
        <taxon>Actinomycetes</taxon>
        <taxon>Micrococcales</taxon>
        <taxon>Microbacteriaceae</taxon>
        <taxon>Leifsonia</taxon>
    </lineage>
</organism>
<keyword evidence="5" id="KW-1133">Transmembrane helix</keyword>
<evidence type="ECO:0000256" key="7">
    <source>
        <dbReference type="ARBA" id="ARBA00023136"/>
    </source>
</evidence>
<dbReference type="PRINTS" id="PR01506">
    <property type="entry name" value="TATBPROTEIN"/>
</dbReference>
<keyword evidence="2" id="KW-0813">Transport</keyword>
<keyword evidence="6" id="KW-0811">Translocation</keyword>
<evidence type="ECO:0000256" key="2">
    <source>
        <dbReference type="ARBA" id="ARBA00022448"/>
    </source>
</evidence>
<dbReference type="RefSeq" id="WP_185278598.1">
    <property type="nucleotide sequence ID" value="NZ_CP043641.1"/>
</dbReference>
<name>A0A7G6YAC2_9MICO</name>
<evidence type="ECO:0000256" key="3">
    <source>
        <dbReference type="ARBA" id="ARBA00022692"/>
    </source>
</evidence>
<comment type="subcellular location">
    <subcellularLocation>
        <location evidence="1">Membrane</location>
        <topology evidence="1">Single-pass membrane protein</topology>
    </subcellularLocation>
</comment>
<evidence type="ECO:0000313" key="8">
    <source>
        <dbReference type="EMBL" id="QNE35437.1"/>
    </source>
</evidence>
<dbReference type="InterPro" id="IPR003369">
    <property type="entry name" value="TatA/B/E"/>
</dbReference>
<evidence type="ECO:0000256" key="4">
    <source>
        <dbReference type="ARBA" id="ARBA00022927"/>
    </source>
</evidence>
<reference evidence="9" key="1">
    <citation type="submission" date="2019-09" db="EMBL/GenBank/DDBJ databases">
        <title>Antimicrobial potential of Antarctic Bacteria.</title>
        <authorList>
            <person name="Benaud N."/>
            <person name="Edwards R.J."/>
            <person name="Ferrari B.C."/>
        </authorList>
    </citation>
    <scope>NUCLEOTIDE SEQUENCE [LARGE SCALE GENOMIC DNA]</scope>
    <source>
        <strain evidence="9">INR9</strain>
    </source>
</reference>
<dbReference type="Pfam" id="PF02416">
    <property type="entry name" value="TatA_B_E"/>
    <property type="match status" value="1"/>
</dbReference>
<protein>
    <submittedName>
        <fullName evidence="8">Sec-independent protein translocase TatB</fullName>
    </submittedName>
</protein>
<gene>
    <name evidence="8" type="ORF">F1C12_10050</name>
</gene>
<evidence type="ECO:0000256" key="1">
    <source>
        <dbReference type="ARBA" id="ARBA00004167"/>
    </source>
</evidence>
<evidence type="ECO:0000256" key="5">
    <source>
        <dbReference type="ARBA" id="ARBA00022989"/>
    </source>
</evidence>
<dbReference type="KEGG" id="lse:F1C12_10050"/>
<proteinExistence type="predicted"/>
<dbReference type="GO" id="GO:0015031">
    <property type="term" value="P:protein transport"/>
    <property type="evidence" value="ECO:0007669"/>
    <property type="project" value="UniProtKB-KW"/>
</dbReference>